<accession>A0A0P1MSD7</accession>
<protein>
    <submittedName>
        <fullName evidence="1">Uncharacterized protein</fullName>
    </submittedName>
</protein>
<dbReference type="EMBL" id="CZVW01000005">
    <property type="protein sequence ID" value="CUS98901.1"/>
    <property type="molecule type" value="Genomic_DNA"/>
</dbReference>
<gene>
    <name evidence="1" type="ORF">JGI23_00564</name>
</gene>
<dbReference type="AlphaFoldDB" id="A0A0P1MSD7"/>
<dbReference type="OrthoDB" id="9791430at2"/>
<keyword evidence="2" id="KW-1185">Reference proteome</keyword>
<reference evidence="2" key="1">
    <citation type="submission" date="2015-11" db="EMBL/GenBank/DDBJ databases">
        <authorList>
            <person name="Varghese N."/>
        </authorList>
    </citation>
    <scope>NUCLEOTIDE SEQUENCE [LARGE SCALE GENOMIC DNA]</scope>
    <source>
        <strain evidence="2">JGI-23</strain>
    </source>
</reference>
<evidence type="ECO:0000313" key="2">
    <source>
        <dbReference type="Proteomes" id="UP000199197"/>
    </source>
</evidence>
<sequence>MSNRKLSKIIEEIIAKDDEILVPARKIYLLIKYNHPEINLPSFSEFVNFLKRSRKFEVVETSETTFYDLPESVEKLLMQIEIYGTGPRVKLRSVKLTPKLMRDAFLKSYQKMRAGLENLIAQIYSEKDIASEDLNRVISSFMELREQIDKTIQLLEKLELYESSVKARKKRK</sequence>
<evidence type="ECO:0000313" key="1">
    <source>
        <dbReference type="EMBL" id="CUS98901.1"/>
    </source>
</evidence>
<name>A0A0P1MSD7_9BACT</name>
<dbReference type="Proteomes" id="UP000199197">
    <property type="component" value="Unassembled WGS sequence"/>
</dbReference>
<proteinExistence type="predicted"/>
<organism evidence="1 2">
    <name type="scientific">Candidatus Chryseopegocella kryptomonas</name>
    <dbReference type="NCBI Taxonomy" id="1633643"/>
    <lineage>
        <taxon>Bacteria</taxon>
        <taxon>Pseudomonadati</taxon>
        <taxon>Candidatus Kryptoniota</taxon>
        <taxon>Candidatus Chryseopegocella</taxon>
    </lineage>
</organism>
<dbReference type="RefSeq" id="WP_092348161.1">
    <property type="nucleotide sequence ID" value="NZ_CZVW01000005.1"/>
</dbReference>